<evidence type="ECO:0000313" key="3">
    <source>
        <dbReference type="EMBL" id="VDI25805.1"/>
    </source>
</evidence>
<gene>
    <name evidence="3" type="ORF">MGAL_10B028721</name>
</gene>
<dbReference type="CDD" id="cd19757">
    <property type="entry name" value="Bbox1"/>
    <property type="match status" value="1"/>
</dbReference>
<dbReference type="PROSITE" id="PS50119">
    <property type="entry name" value="ZF_BBOX"/>
    <property type="match status" value="1"/>
</dbReference>
<name>A0A8B6DZA3_MYTGA</name>
<dbReference type="Proteomes" id="UP000596742">
    <property type="component" value="Unassembled WGS sequence"/>
</dbReference>
<keyword evidence="1" id="KW-0862">Zinc</keyword>
<dbReference type="Gene3D" id="3.30.160.60">
    <property type="entry name" value="Classic Zinc Finger"/>
    <property type="match status" value="1"/>
</dbReference>
<evidence type="ECO:0000256" key="1">
    <source>
        <dbReference type="PROSITE-ProRule" id="PRU00024"/>
    </source>
</evidence>
<dbReference type="OrthoDB" id="10401069at2759"/>
<sequence length="370" mass="41667">MASNPLIPCGPCAYESTTNVAIKWCTQCEEGFCRDCEKSHRSLKLTRDHKMITIEDYLKIQDVSVDLTCKTHGKKLDLFWKYHGVAKCAVCVPSAHKTCQAEDIISIDDAAENAKSSAGLTELEKTISRTLENGQTTGCLITSDGRIFITDFWETGKLVEYDDRGEYVRDVQKKSKAFDITEINTDRIAVTYPNWNCIEIFNIKEITVESKIGCKSRCYGLSQYKGNIFTIMQDHGILMMDLAGTILQTINIDIHSSVYFITVTDDKLYYTDESRNTVNCCNLAGEKIWIFENRFIDCPSGLTVDKNQNVYVSGLKSHNLTLIQHNGKQSKEICNASDDLCAPLAVCYNKTNNSLLLGYKTNYIALYQVS</sequence>
<dbReference type="EMBL" id="UYJE01004184">
    <property type="protein sequence ID" value="VDI25805.1"/>
    <property type="molecule type" value="Genomic_DNA"/>
</dbReference>
<feature type="domain" description="B box-type" evidence="2">
    <location>
        <begin position="4"/>
        <end position="54"/>
    </location>
</feature>
<keyword evidence="4" id="KW-1185">Reference proteome</keyword>
<organism evidence="3 4">
    <name type="scientific">Mytilus galloprovincialis</name>
    <name type="common">Mediterranean mussel</name>
    <dbReference type="NCBI Taxonomy" id="29158"/>
    <lineage>
        <taxon>Eukaryota</taxon>
        <taxon>Metazoa</taxon>
        <taxon>Spiralia</taxon>
        <taxon>Lophotrochozoa</taxon>
        <taxon>Mollusca</taxon>
        <taxon>Bivalvia</taxon>
        <taxon>Autobranchia</taxon>
        <taxon>Pteriomorphia</taxon>
        <taxon>Mytilida</taxon>
        <taxon>Mytiloidea</taxon>
        <taxon>Mytilidae</taxon>
        <taxon>Mytilinae</taxon>
        <taxon>Mytilus</taxon>
    </lineage>
</organism>
<dbReference type="GO" id="GO:0008270">
    <property type="term" value="F:zinc ion binding"/>
    <property type="evidence" value="ECO:0007669"/>
    <property type="project" value="UniProtKB-KW"/>
</dbReference>
<dbReference type="SUPFAM" id="SSF101898">
    <property type="entry name" value="NHL repeat"/>
    <property type="match status" value="1"/>
</dbReference>
<dbReference type="Gene3D" id="2.120.10.30">
    <property type="entry name" value="TolB, C-terminal domain"/>
    <property type="match status" value="1"/>
</dbReference>
<protein>
    <recommendedName>
        <fullName evidence="2">B box-type domain-containing protein</fullName>
    </recommendedName>
</protein>
<comment type="caution">
    <text evidence="3">The sequence shown here is derived from an EMBL/GenBank/DDBJ whole genome shotgun (WGS) entry which is preliminary data.</text>
</comment>
<proteinExistence type="predicted"/>
<accession>A0A8B6DZA3</accession>
<dbReference type="InterPro" id="IPR000315">
    <property type="entry name" value="Znf_B-box"/>
</dbReference>
<keyword evidence="1" id="KW-0479">Metal-binding</keyword>
<reference evidence="3" key="1">
    <citation type="submission" date="2018-11" db="EMBL/GenBank/DDBJ databases">
        <authorList>
            <person name="Alioto T."/>
            <person name="Alioto T."/>
        </authorList>
    </citation>
    <scope>NUCLEOTIDE SEQUENCE</scope>
</reference>
<evidence type="ECO:0000259" key="2">
    <source>
        <dbReference type="PROSITE" id="PS50119"/>
    </source>
</evidence>
<dbReference type="AlphaFoldDB" id="A0A8B6DZA3"/>
<dbReference type="InterPro" id="IPR011042">
    <property type="entry name" value="6-blade_b-propeller_TolB-like"/>
</dbReference>
<evidence type="ECO:0000313" key="4">
    <source>
        <dbReference type="Proteomes" id="UP000596742"/>
    </source>
</evidence>
<keyword evidence="1" id="KW-0863">Zinc-finger</keyword>